<accession>A0AAW2I9C0</accession>
<protein>
    <submittedName>
        <fullName evidence="2">Uncharacterized protein</fullName>
    </submittedName>
</protein>
<comment type="caution">
    <text evidence="2">The sequence shown here is derived from an EMBL/GenBank/DDBJ whole genome shotgun (WGS) entry which is preliminary data.</text>
</comment>
<reference evidence="2" key="1">
    <citation type="journal article" date="2024" name="Gigascience">
        <title>Chromosome-level genome of the poultry shaft louse Menopon gallinae provides insight into the host-switching and adaptive evolution of parasitic lice.</title>
        <authorList>
            <person name="Xu Y."/>
            <person name="Ma L."/>
            <person name="Liu S."/>
            <person name="Liang Y."/>
            <person name="Liu Q."/>
            <person name="He Z."/>
            <person name="Tian L."/>
            <person name="Duan Y."/>
            <person name="Cai W."/>
            <person name="Li H."/>
            <person name="Song F."/>
        </authorList>
    </citation>
    <scope>NUCLEOTIDE SEQUENCE</scope>
    <source>
        <strain evidence="2">Cailab_2023a</strain>
    </source>
</reference>
<dbReference type="EMBL" id="JARGDH010000001">
    <property type="protein sequence ID" value="KAL0278967.1"/>
    <property type="molecule type" value="Genomic_DNA"/>
</dbReference>
<evidence type="ECO:0000256" key="1">
    <source>
        <dbReference type="SAM" id="MobiDB-lite"/>
    </source>
</evidence>
<organism evidence="2">
    <name type="scientific">Menopon gallinae</name>
    <name type="common">poultry shaft louse</name>
    <dbReference type="NCBI Taxonomy" id="328185"/>
    <lineage>
        <taxon>Eukaryota</taxon>
        <taxon>Metazoa</taxon>
        <taxon>Ecdysozoa</taxon>
        <taxon>Arthropoda</taxon>
        <taxon>Hexapoda</taxon>
        <taxon>Insecta</taxon>
        <taxon>Pterygota</taxon>
        <taxon>Neoptera</taxon>
        <taxon>Paraneoptera</taxon>
        <taxon>Psocodea</taxon>
        <taxon>Troctomorpha</taxon>
        <taxon>Phthiraptera</taxon>
        <taxon>Amblycera</taxon>
        <taxon>Menoponidae</taxon>
        <taxon>Menopon</taxon>
    </lineage>
</organism>
<sequence>MFAAAEFSSGTVSGQEDGTSVQSCIYGGRTPQAAREEFTSTPRYQLTGQLMTRRNLEPTPPVDPARQEGEKWIQIVPKPERHFVGGLIEAPSALRMFGMIRNLPLNFVDTGLLPRRAPERCPGCRRRRRSVRRREEERGAMESPLLGKKEATTMPTADVRKRKRPVKARPAAATTVSSTTSSSTTTPQPSTTPSVGQVRPSTTPSFGQARPTPASCCKQQYADFEEMSESQLRRETARMNLDVLRRLASMLGEEREKLSAERQMLSASRNMLLAETRKMMSERGKLESERQKVDLERDLLQSQVLSRGRRIAGE</sequence>
<gene>
    <name evidence="2" type="ORF">PYX00_000626</name>
</gene>
<name>A0AAW2I9C0_9NEOP</name>
<dbReference type="AlphaFoldDB" id="A0AAW2I9C0"/>
<feature type="region of interest" description="Disordered" evidence="1">
    <location>
        <begin position="120"/>
        <end position="215"/>
    </location>
</feature>
<proteinExistence type="predicted"/>
<feature type="compositionally biased region" description="Low complexity" evidence="1">
    <location>
        <begin position="168"/>
        <end position="194"/>
    </location>
</feature>
<feature type="compositionally biased region" description="Basic residues" evidence="1">
    <location>
        <begin position="123"/>
        <end position="132"/>
    </location>
</feature>
<evidence type="ECO:0000313" key="2">
    <source>
        <dbReference type="EMBL" id="KAL0278967.1"/>
    </source>
</evidence>